<accession>A0A235BQ93</accession>
<dbReference type="InterPro" id="IPR024442">
    <property type="entry name" value="Transposase_Zn_ribbon"/>
</dbReference>
<evidence type="ECO:0000313" key="3">
    <source>
        <dbReference type="EMBL" id="OYD14372.1"/>
    </source>
</evidence>
<dbReference type="EMBL" id="NOZP01000163">
    <property type="protein sequence ID" value="OYD14372.1"/>
    <property type="molecule type" value="Genomic_DNA"/>
</dbReference>
<evidence type="ECO:0000313" key="4">
    <source>
        <dbReference type="Proteomes" id="UP000215559"/>
    </source>
</evidence>
<dbReference type="Proteomes" id="UP000215559">
    <property type="component" value="Unassembled WGS sequence"/>
</dbReference>
<reference evidence="3 4" key="1">
    <citation type="submission" date="2017-07" db="EMBL/GenBank/DDBJ databases">
        <title>Recovery of genomes from metagenomes via a dereplication, aggregation, and scoring strategy.</title>
        <authorList>
            <person name="Sieber C.M."/>
            <person name="Probst A.J."/>
            <person name="Sharrar A."/>
            <person name="Thomas B.C."/>
            <person name="Hess M."/>
            <person name="Tringe S.G."/>
            <person name="Banfield J.F."/>
        </authorList>
    </citation>
    <scope>NUCLEOTIDE SEQUENCE [LARGE SCALE GENOMIC DNA]</scope>
    <source>
        <strain evidence="3">JGI_Cruoil_03_51_56</strain>
    </source>
</reference>
<evidence type="ECO:0000259" key="1">
    <source>
        <dbReference type="Pfam" id="PF12760"/>
    </source>
</evidence>
<dbReference type="Pfam" id="PF12760">
    <property type="entry name" value="Zn_ribbon_IS1595"/>
    <property type="match status" value="1"/>
</dbReference>
<sequence>MPRILSKEAISKRFLCPHCGSSASGTVQTRSLWQCKACRAQISLTSETMFHKSRTPLRQWFWTIFLVTCDKRGRSALQLSKERKAK</sequence>
<feature type="domain" description="Transposase zinc-ribbon" evidence="1">
    <location>
        <begin position="13"/>
        <end position="41"/>
    </location>
</feature>
<organism evidence="3 4">
    <name type="scientific">candidate division WOR-3 bacterium JGI_Cruoil_03_51_56</name>
    <dbReference type="NCBI Taxonomy" id="1973747"/>
    <lineage>
        <taxon>Bacteria</taxon>
        <taxon>Bacteria division WOR-3</taxon>
    </lineage>
</organism>
<gene>
    <name evidence="3" type="ORF">CH330_08810</name>
    <name evidence="2" type="ORF">CH330_10060</name>
</gene>
<dbReference type="EMBL" id="NOZP01000189">
    <property type="protein sequence ID" value="OYD13803.1"/>
    <property type="molecule type" value="Genomic_DNA"/>
</dbReference>
<evidence type="ECO:0000313" key="2">
    <source>
        <dbReference type="EMBL" id="OYD13803.1"/>
    </source>
</evidence>
<proteinExistence type="predicted"/>
<dbReference type="AlphaFoldDB" id="A0A235BQ93"/>
<protein>
    <recommendedName>
        <fullName evidence="1">Transposase zinc-ribbon domain-containing protein</fullName>
    </recommendedName>
</protein>
<name>A0A235BQ93_UNCW3</name>
<comment type="caution">
    <text evidence="3">The sequence shown here is derived from an EMBL/GenBank/DDBJ whole genome shotgun (WGS) entry which is preliminary data.</text>
</comment>